<proteinExistence type="inferred from homology"/>
<evidence type="ECO:0000256" key="8">
    <source>
        <dbReference type="ARBA" id="ARBA00023136"/>
    </source>
</evidence>
<dbReference type="InterPro" id="IPR036640">
    <property type="entry name" value="ABC1_TM_sf"/>
</dbReference>
<dbReference type="PROSITE" id="PS00211">
    <property type="entry name" value="ABC_TRANSPORTER_1"/>
    <property type="match status" value="1"/>
</dbReference>
<dbReference type="EMBL" id="LT594502">
    <property type="protein sequence ID" value="SBT80971.1"/>
    <property type="molecule type" value="Genomic_DNA"/>
</dbReference>
<evidence type="ECO:0000256" key="2">
    <source>
        <dbReference type="ARBA" id="ARBA00009726"/>
    </source>
</evidence>
<dbReference type="InterPro" id="IPR027417">
    <property type="entry name" value="P-loop_NTPase"/>
</dbReference>
<keyword evidence="7 10" id="KW-1133">Transmembrane helix</keyword>
<evidence type="ECO:0000259" key="12">
    <source>
        <dbReference type="PROSITE" id="PS50929"/>
    </source>
</evidence>
<keyword evidence="5" id="KW-0547">Nucleotide-binding</keyword>
<dbReference type="InterPro" id="IPR003439">
    <property type="entry name" value="ABC_transporter-like_ATP-bd"/>
</dbReference>
<protein>
    <submittedName>
        <fullName evidence="13">ABC transporter C family member 1, putative</fullName>
    </submittedName>
</protein>
<feature type="transmembrane region" description="Helical" evidence="10">
    <location>
        <begin position="1481"/>
        <end position="1499"/>
    </location>
</feature>
<keyword evidence="4 10" id="KW-0812">Transmembrane</keyword>
<keyword evidence="3" id="KW-0813">Transport</keyword>
<evidence type="ECO:0000313" key="14">
    <source>
        <dbReference type="Proteomes" id="UP000219799"/>
    </source>
</evidence>
<feature type="transmembrane region" description="Helical" evidence="10">
    <location>
        <begin position="563"/>
        <end position="583"/>
    </location>
</feature>
<evidence type="ECO:0000256" key="9">
    <source>
        <dbReference type="SAM" id="MobiDB-lite"/>
    </source>
</evidence>
<dbReference type="PANTHER" id="PTHR24223:SF456">
    <property type="entry name" value="MULTIDRUG RESISTANCE-ASSOCIATED PROTEIN LETHAL(2)03659"/>
    <property type="match status" value="1"/>
</dbReference>
<dbReference type="Proteomes" id="UP000219799">
    <property type="component" value="Chromosome 14"/>
</dbReference>
<organism evidence="13 14">
    <name type="scientific">Plasmodium malariae</name>
    <dbReference type="NCBI Taxonomy" id="5858"/>
    <lineage>
        <taxon>Eukaryota</taxon>
        <taxon>Sar</taxon>
        <taxon>Alveolata</taxon>
        <taxon>Apicomplexa</taxon>
        <taxon>Aconoidasida</taxon>
        <taxon>Haemosporida</taxon>
        <taxon>Plasmodiidae</taxon>
        <taxon>Plasmodium</taxon>
        <taxon>Plasmodium (Plasmodium)</taxon>
    </lineage>
</organism>
<dbReference type="SMART" id="SM00382">
    <property type="entry name" value="AAA"/>
    <property type="match status" value="2"/>
</dbReference>
<evidence type="ECO:0000313" key="13">
    <source>
        <dbReference type="EMBL" id="SBT80971.1"/>
    </source>
</evidence>
<sequence>MSWKKGKGYNGLSQGSLIKNISWFHFVTFSWVRNLLKDIKKNEDFKLPKIDENTAIEYYTYRLTENLKKGKFQKKKKKNSLSNRFLVTKDRPHSCLYKHDDESNKGGAKNIRKKKKGVKVEVEAAVEVDEEEEKVFQHRGITLSLIETFKVPLICIAFFHILHNIFLIFVALCIENYILIIKGHKTLSLPVIQRHSNILFGFIVILVIGLDLFFDAMLTFCDYRWKINMEITIMYFLYKINLGRYTNSITNSLFRYSIDSDNHIDYKPNASRRSLDKKDVYIKDQIATSEYISRVEYGGVDICSSKFSKQVEHKNVREKDAEADAEADADAEAEAEADAEAEAEAEAGIATGERAIFAEDDAKEKGEDDYMIEIKRGDTYNKYADSVSESNFSRQVRTDEVSDASEKKRGSNFDITLNVYSASEDESAKFEKEYKQYLSYRERSSSNNINSNNCIENGNSRYLNIDNMNSNKRNSNKDWSEEDSGHITTEYDYRKEADESLEEEKNENDACDINIYNIMFVDTPFLIYYVSSAVDVTNMLIKFSISFYMFYHRMGGESVIHGILLIVFLYSLMFIFQFSSSLFKRKYLKYRDMRISNMHHVLKEYKLMKIFNWESIAFDYINYYRIKEMKFCKIRVYLNSLSNYINTISFNAVEVAIFFFFIRGELNSSKPINVSSIITPLFLYKSLISGMSNMPSIINNLLEGSINIGRINRYIHHYMHVGDVLHYSKWPLNRGSGSSNYHSDNRNNAENTISSYNLFVQNFSKNGKGKNYEQFRKNMNMQYKKKNLTNFLKFLFFPERQKTVGPLVQDEEAIISSKHSSYGLIPNAHCLSKNTSITYLERNYRGSTGNGEKKYSNGRIRSEHEGEVHGGEAAGTSVEETDSSIIIKLQNCSFDPSRISRNMGKSNSLKNINLTLKNNTIAIIIGNVGSGKTLFFNSILGKFKISEGGYYVKNFLYDMPVLYVPQFHWVSVGTVRSMITFGNKYIPSIYYKTVVQSKLLHDILSFKKKDMRYVNDEHSLSKGQKARICLARALYHHYIHMNDLFIEHEKRKSYDRKLQRNKVNFEKDHSKLNSIHVDDGTTEHIDAFNTTSNIYHTDNTNNKENNECREKHHDTDLSTNYSCNTTNGTLNNNGIYGGAQNFDCTVQTGKDKNKKENFANGEKEEEEGDGEEIPIFVDESVGTCLKEHNMSYLYLFDDVFSALDPCNAKDIFYNLFCDKKEIEHFKKNCGFILTMNENIWNSFLIDDIISDLQYKVDVYKLGNNSLQYLGDVFDYMKKNDIKIEKDLNSSEGEKISKKKKKLEKKKKEEVLLKDMDFLFNEKEANAKGKLIISKSNVKYKKFMVLKQFKTIYSFKIEPTNSDLGNYTRGYSTISQNYVDNELELKKVGNPVSSNLSKKNSMINNYTEILVKKETDFNKSFDKNEEIYEHEFKNVCTFLQAQLKNYYYIYDENNIDRNENEDEGRFKGNIKLDTFTWYFNKLGKSLIIVIIVFMFLSIFLDEIKNVLLFLASTLLRSGDENDAEILKQQFMYLKYFVLLPSVSLVTTLTSFMLIAHGIVSSAKKVHTEVLYSILYAPIHAFYNNNLGNIINRFITDINVLDNGIIKRFYKTCYTFFRFLFTVCLLNYLVKHTVFVFPFVMLIIYYYVFKKYSSGCKEAQRGYLCSHSPLCTIYSNTLLGKDIINIYKKNSYFLKSYEDRIYAFRNFCLFKWSLTIWASLYVQLIVLLLTSFYIVYPYLFFSLATNNNFSNGMDSVMMNADSTQNNAMLNDNMMNNSTMNSSTMNSSTMSSNMSNEKNASTIGYCITFSCSLGFIIKGLIYDYTHVEKEMCSTQRLEECSKMIKEKVFFDDKDHEVEANFSNSITTTKGSSSSSSSGGGSGGKIQVNGKKQRNSSSCNGKVNDSSVSTRELSSISPNEEKTMVSYIVTEDESKKKYGIHFENVFVSYKKKIYIDRTRNMYYYADEKSCLRNINIYALKYQKIGIVGKSGAGKSTTILSILGLIPTTRGNITIEGRNIRSFSLEERKNIIGVLPQSSFFFLHWNIRTFIDPYQNFSDDDIVDAFKLIGINLTYNDLDKYIHKQKKKKKGETSAEGKKTNVINELKNKKVNTKMNLKMKMMNMIKMNIKKKNKDQNIANPDNFISLSDDCIRYLSLVRIFLNRHKYKLVLIDEMPVLNLCLDNNKLNNFFSSDIKSFEYIINNYFKNITVLIIAHDASTLSCCDFIYVISKGEVVYKCSCTDVKTQAELAEIIQQQA</sequence>
<feature type="domain" description="ABC transporter" evidence="11">
    <location>
        <begin position="887"/>
        <end position="1130"/>
    </location>
</feature>
<dbReference type="FunFam" id="1.20.1560.10:FF:000067">
    <property type="entry name" value="Multidrug resistance protein 1"/>
    <property type="match status" value="1"/>
</dbReference>
<dbReference type="GO" id="GO:0140359">
    <property type="term" value="F:ABC-type transporter activity"/>
    <property type="evidence" value="ECO:0007669"/>
    <property type="project" value="InterPro"/>
</dbReference>
<feature type="transmembrane region" description="Helical" evidence="10">
    <location>
        <begin position="1626"/>
        <end position="1646"/>
    </location>
</feature>
<evidence type="ECO:0000256" key="3">
    <source>
        <dbReference type="ARBA" id="ARBA00022448"/>
    </source>
</evidence>
<comment type="similarity">
    <text evidence="2">Belongs to the ABC transporter superfamily. ABCC family. Conjugate transporter (TC 3.A.1.208) subfamily.</text>
</comment>
<feature type="region of interest" description="Disordered" evidence="9">
    <location>
        <begin position="314"/>
        <end position="362"/>
    </location>
</feature>
<feature type="domain" description="ABC transporter" evidence="11">
    <location>
        <begin position="1952"/>
        <end position="2252"/>
    </location>
</feature>
<dbReference type="SUPFAM" id="SSF52540">
    <property type="entry name" value="P-loop containing nucleoside triphosphate hydrolases"/>
    <property type="match status" value="2"/>
</dbReference>
<evidence type="ECO:0000256" key="5">
    <source>
        <dbReference type="ARBA" id="ARBA00022741"/>
    </source>
</evidence>
<gene>
    <name evidence="13" type="primary">PmlGA01_140047100</name>
    <name evidence="13" type="ORF">PMLGA01_140047100</name>
</gene>
<feature type="transmembrane region" description="Helical" evidence="10">
    <location>
        <begin position="198"/>
        <end position="221"/>
    </location>
</feature>
<dbReference type="Gene3D" id="3.40.50.300">
    <property type="entry name" value="P-loop containing nucleotide triphosphate hydrolases"/>
    <property type="match status" value="2"/>
</dbReference>
<feature type="transmembrane region" description="Helical" evidence="10">
    <location>
        <begin position="1712"/>
        <end position="1734"/>
    </location>
</feature>
<evidence type="ECO:0000256" key="1">
    <source>
        <dbReference type="ARBA" id="ARBA00004141"/>
    </source>
</evidence>
<feature type="compositionally biased region" description="Polar residues" evidence="9">
    <location>
        <begin position="1891"/>
        <end position="1913"/>
    </location>
</feature>
<evidence type="ECO:0000259" key="11">
    <source>
        <dbReference type="PROSITE" id="PS50893"/>
    </source>
</evidence>
<dbReference type="GO" id="GO:0016887">
    <property type="term" value="F:ATP hydrolysis activity"/>
    <property type="evidence" value="ECO:0007669"/>
    <property type="project" value="InterPro"/>
</dbReference>
<keyword evidence="8 10" id="KW-0472">Membrane</keyword>
<comment type="subcellular location">
    <subcellularLocation>
        <location evidence="1">Membrane</location>
        <topology evidence="1">Multi-pass membrane protein</topology>
    </subcellularLocation>
</comment>
<dbReference type="InterPro" id="IPR011527">
    <property type="entry name" value="ABC1_TM_dom"/>
</dbReference>
<feature type="domain" description="ABC transmembrane type-1" evidence="12">
    <location>
        <begin position="1487"/>
        <end position="1730"/>
    </location>
</feature>
<reference evidence="13 14" key="1">
    <citation type="submission" date="2016-06" db="EMBL/GenBank/DDBJ databases">
        <authorList>
            <consortium name="Pathogen Informatics"/>
        </authorList>
    </citation>
    <scope>NUCLEOTIDE SEQUENCE [LARGE SCALE GENOMIC DNA]</scope>
    <source>
        <strain evidence="13">PmlGA01</strain>
    </source>
</reference>
<keyword evidence="6" id="KW-0067">ATP-binding</keyword>
<feature type="transmembrane region" description="Helical" evidence="10">
    <location>
        <begin position="1534"/>
        <end position="1558"/>
    </location>
</feature>
<dbReference type="PROSITE" id="PS50929">
    <property type="entry name" value="ABC_TM1F"/>
    <property type="match status" value="2"/>
</dbReference>
<evidence type="ECO:0000256" key="10">
    <source>
        <dbReference type="SAM" id="Phobius"/>
    </source>
</evidence>
<feature type="transmembrane region" description="Helical" evidence="10">
    <location>
        <begin position="153"/>
        <end position="178"/>
    </location>
</feature>
<feature type="compositionally biased region" description="Basic and acidic residues" evidence="9">
    <location>
        <begin position="851"/>
        <end position="870"/>
    </location>
</feature>
<dbReference type="InterPro" id="IPR017871">
    <property type="entry name" value="ABC_transporter-like_CS"/>
</dbReference>
<feature type="region of interest" description="Disordered" evidence="9">
    <location>
        <begin position="1858"/>
        <end position="1913"/>
    </location>
</feature>
<dbReference type="GO" id="GO:0005524">
    <property type="term" value="F:ATP binding"/>
    <property type="evidence" value="ECO:0007669"/>
    <property type="project" value="UniProtKB-KW"/>
</dbReference>
<dbReference type="VEuPathDB" id="PlasmoDB:PmUG01_14063400"/>
<evidence type="ECO:0000256" key="7">
    <source>
        <dbReference type="ARBA" id="ARBA00022989"/>
    </source>
</evidence>
<dbReference type="SUPFAM" id="SSF90123">
    <property type="entry name" value="ABC transporter transmembrane region"/>
    <property type="match status" value="2"/>
</dbReference>
<evidence type="ECO:0000256" key="4">
    <source>
        <dbReference type="ARBA" id="ARBA00022692"/>
    </source>
</evidence>
<dbReference type="GO" id="GO:0016020">
    <property type="term" value="C:membrane"/>
    <property type="evidence" value="ECO:0007669"/>
    <property type="project" value="UniProtKB-SubCell"/>
</dbReference>
<dbReference type="InterPro" id="IPR003593">
    <property type="entry name" value="AAA+_ATPase"/>
</dbReference>
<name>A0A1C3L317_PLAMA</name>
<dbReference type="InterPro" id="IPR050173">
    <property type="entry name" value="ABC_transporter_C-like"/>
</dbReference>
<dbReference type="Pfam" id="PF00005">
    <property type="entry name" value="ABC_tran"/>
    <property type="match status" value="2"/>
</dbReference>
<feature type="domain" description="ABC transmembrane type-1" evidence="12">
    <location>
        <begin position="528"/>
        <end position="703"/>
    </location>
</feature>
<evidence type="ECO:0000256" key="6">
    <source>
        <dbReference type="ARBA" id="ARBA00022840"/>
    </source>
</evidence>
<dbReference type="PROSITE" id="PS50893">
    <property type="entry name" value="ABC_TRANSPORTER_2"/>
    <property type="match status" value="2"/>
</dbReference>
<dbReference type="PANTHER" id="PTHR24223">
    <property type="entry name" value="ATP-BINDING CASSETTE SUB-FAMILY C"/>
    <property type="match status" value="1"/>
</dbReference>
<feature type="compositionally biased region" description="Acidic residues" evidence="9">
    <location>
        <begin position="323"/>
        <end position="345"/>
    </location>
</feature>
<accession>A0A1C3L317</accession>
<feature type="transmembrane region" description="Helical" evidence="10">
    <location>
        <begin position="643"/>
        <end position="662"/>
    </location>
</feature>
<dbReference type="Pfam" id="PF00664">
    <property type="entry name" value="ABC_membrane"/>
    <property type="match status" value="1"/>
</dbReference>
<feature type="region of interest" description="Disordered" evidence="9">
    <location>
        <begin position="388"/>
        <end position="408"/>
    </location>
</feature>
<feature type="compositionally biased region" description="Basic and acidic residues" evidence="9">
    <location>
        <begin position="396"/>
        <end position="408"/>
    </location>
</feature>
<dbReference type="Gene3D" id="1.20.1560.10">
    <property type="entry name" value="ABC transporter type 1, transmembrane domain"/>
    <property type="match status" value="2"/>
</dbReference>
<feature type="transmembrane region" description="Helical" evidence="10">
    <location>
        <begin position="526"/>
        <end position="551"/>
    </location>
</feature>
<feature type="region of interest" description="Disordered" evidence="9">
    <location>
        <begin position="848"/>
        <end position="874"/>
    </location>
</feature>